<reference evidence="1" key="1">
    <citation type="submission" date="2018-02" db="EMBL/GenBank/DDBJ databases">
        <title>Rhizophora mucronata_Transcriptome.</title>
        <authorList>
            <person name="Meera S.P."/>
            <person name="Sreeshan A."/>
            <person name="Augustine A."/>
        </authorList>
    </citation>
    <scope>NUCLEOTIDE SEQUENCE</scope>
    <source>
        <tissue evidence="1">Leaf</tissue>
    </source>
</reference>
<dbReference type="AlphaFoldDB" id="A0A2P2N1K7"/>
<dbReference type="EMBL" id="GGEC01055879">
    <property type="protein sequence ID" value="MBX36363.1"/>
    <property type="molecule type" value="Transcribed_RNA"/>
</dbReference>
<evidence type="ECO:0000313" key="1">
    <source>
        <dbReference type="EMBL" id="MBX36363.1"/>
    </source>
</evidence>
<sequence>MRIFSATSKHDCWHLMSSGAHYRRPKF</sequence>
<accession>A0A2P2N1K7</accession>
<protein>
    <submittedName>
        <fullName evidence="1">Uncharacterized protein</fullName>
    </submittedName>
</protein>
<organism evidence="1">
    <name type="scientific">Rhizophora mucronata</name>
    <name type="common">Asiatic mangrove</name>
    <dbReference type="NCBI Taxonomy" id="61149"/>
    <lineage>
        <taxon>Eukaryota</taxon>
        <taxon>Viridiplantae</taxon>
        <taxon>Streptophyta</taxon>
        <taxon>Embryophyta</taxon>
        <taxon>Tracheophyta</taxon>
        <taxon>Spermatophyta</taxon>
        <taxon>Magnoliopsida</taxon>
        <taxon>eudicotyledons</taxon>
        <taxon>Gunneridae</taxon>
        <taxon>Pentapetalae</taxon>
        <taxon>rosids</taxon>
        <taxon>fabids</taxon>
        <taxon>Malpighiales</taxon>
        <taxon>Rhizophoraceae</taxon>
        <taxon>Rhizophora</taxon>
    </lineage>
</organism>
<proteinExistence type="predicted"/>
<name>A0A2P2N1K7_RHIMU</name>